<feature type="domain" description="Endonuclease GajA/Old nuclease/RecF-like AAA" evidence="1">
    <location>
        <begin position="6"/>
        <end position="116"/>
    </location>
</feature>
<protein>
    <recommendedName>
        <fullName evidence="1">Endonuclease GajA/Old nuclease/RecF-like AAA domain-containing protein</fullName>
    </recommendedName>
</protein>
<sequence>MLLGYKIKKIKVKNFRSINELTIDYNENELMTICGANNVGKTNFIRALDLFFSLDPNKFSAENDIPYHIVEGSRGRGFKTDVTITFEDEDTSSMYKITTTYTRSKGENVLDLKGYKSSRKIDNQTARDIILSNRFFLVESNNIDLPELITKIVEEEVLPDLDRLRSRQNEPLRVLEDFISKSKNAVTNIENDITSYFKQYVDDIDGMNSEEWLFKIVFPDFNYLREAISNLINFTLYDTNDRALEHKGSGIQRMLLLALITYVSNKYSGKVIWAIDEPEAFLQPSLQKKVFNELKKLVKENIDIIITTHSPHFVDISNVNYTFLFNASQEKKIYERKNDTVFIKNNTYVNQKTGAKKVEAIKKHMGIERNDSWYIVPYNLLVEGEIDKEYLISLGELFNLEVPNILVAGSADKIPGYIEFVREFSKELSFKPRIVCLLDHDEAGKSKFDTLKNKANRTSELSLEPKYVKRCDNDHQDNWEYEIEDLVYSDLIFEATTQILRNKDYYGLLKHQRKNRFAASYKRINILKYITQIVPQRNTHKEILDFESQGLKYYLCERTTSLINSLDSERKEDLNNKQPIVKEFVKELFGYN</sequence>
<evidence type="ECO:0000313" key="2">
    <source>
        <dbReference type="EMBL" id="OWZ84290.1"/>
    </source>
</evidence>
<dbReference type="AlphaFoldDB" id="A0A226C1P5"/>
<name>A0A226C1P5_9FIRM</name>
<comment type="caution">
    <text evidence="2">The sequence shown here is derived from an EMBL/GenBank/DDBJ whole genome shotgun (WGS) entry which is preliminary data.</text>
</comment>
<keyword evidence="3" id="KW-1185">Reference proteome</keyword>
<evidence type="ECO:0000313" key="3">
    <source>
        <dbReference type="Proteomes" id="UP000214588"/>
    </source>
</evidence>
<gene>
    <name evidence="2" type="ORF">CDO51_04320</name>
</gene>
<evidence type="ECO:0000259" key="1">
    <source>
        <dbReference type="Pfam" id="PF13175"/>
    </source>
</evidence>
<feature type="domain" description="Endonuclease GajA/Old nuclease/RecF-like AAA" evidence="1">
    <location>
        <begin position="174"/>
        <end position="314"/>
    </location>
</feature>
<dbReference type="InterPro" id="IPR051396">
    <property type="entry name" value="Bact_Antivir_Def_Nuclease"/>
</dbReference>
<reference evidence="2 3" key="1">
    <citation type="submission" date="2017-06" db="EMBL/GenBank/DDBJ databases">
        <title>Draft Genome Sequence of Natranaerobius trueperi halophilic, alkalithermophilic bacteria from soda lakes.</title>
        <authorList>
            <person name="Zhao B."/>
        </authorList>
    </citation>
    <scope>NUCLEOTIDE SEQUENCE [LARGE SCALE GENOMIC DNA]</scope>
    <source>
        <strain evidence="2 3">DSM 18760</strain>
    </source>
</reference>
<dbReference type="Gene3D" id="3.40.50.300">
    <property type="entry name" value="P-loop containing nucleotide triphosphate hydrolases"/>
    <property type="match status" value="1"/>
</dbReference>
<dbReference type="PANTHER" id="PTHR43581">
    <property type="entry name" value="ATP/GTP PHOSPHATASE"/>
    <property type="match status" value="1"/>
</dbReference>
<dbReference type="InterPro" id="IPR041685">
    <property type="entry name" value="AAA_GajA/Old/RecF-like"/>
</dbReference>
<dbReference type="Pfam" id="PF13175">
    <property type="entry name" value="AAA_15"/>
    <property type="match status" value="2"/>
</dbReference>
<dbReference type="EMBL" id="NIQC01000006">
    <property type="protein sequence ID" value="OWZ84290.1"/>
    <property type="molecule type" value="Genomic_DNA"/>
</dbReference>
<organism evidence="2 3">
    <name type="scientific">Natranaerobius trueperi</name>
    <dbReference type="NCBI Taxonomy" id="759412"/>
    <lineage>
        <taxon>Bacteria</taxon>
        <taxon>Bacillati</taxon>
        <taxon>Bacillota</taxon>
        <taxon>Clostridia</taxon>
        <taxon>Natranaerobiales</taxon>
        <taxon>Natranaerobiaceae</taxon>
        <taxon>Natranaerobius</taxon>
    </lineage>
</organism>
<accession>A0A226C1P5</accession>
<dbReference type="InterPro" id="IPR027417">
    <property type="entry name" value="P-loop_NTPase"/>
</dbReference>
<dbReference type="PANTHER" id="PTHR43581:SF4">
    <property type="entry name" value="ATP_GTP PHOSPHATASE"/>
    <property type="match status" value="1"/>
</dbReference>
<proteinExistence type="predicted"/>
<dbReference type="Proteomes" id="UP000214588">
    <property type="component" value="Unassembled WGS sequence"/>
</dbReference>
<dbReference type="SUPFAM" id="SSF52540">
    <property type="entry name" value="P-loop containing nucleoside triphosphate hydrolases"/>
    <property type="match status" value="1"/>
</dbReference>